<dbReference type="EMBL" id="QXML01000007">
    <property type="protein sequence ID" value="RIW14065.1"/>
    <property type="molecule type" value="Genomic_DNA"/>
</dbReference>
<gene>
    <name evidence="4" type="ORF">D0X99_14790</name>
</gene>
<dbReference type="OrthoDB" id="9791280at2"/>
<dbReference type="AlphaFoldDB" id="A0A418PPW8"/>
<dbReference type="Proteomes" id="UP000283522">
    <property type="component" value="Unassembled WGS sequence"/>
</dbReference>
<reference evidence="4 5" key="1">
    <citation type="submission" date="2018-09" db="EMBL/GenBank/DDBJ databases">
        <authorList>
            <person name="Wang X."/>
            <person name="Du Z."/>
        </authorList>
    </citation>
    <scope>NUCLEOTIDE SEQUENCE [LARGE SCALE GENOMIC DNA]</scope>
    <source>
        <strain evidence="4 5">N3</strain>
    </source>
</reference>
<evidence type="ECO:0000256" key="3">
    <source>
        <dbReference type="ARBA" id="ARBA00022837"/>
    </source>
</evidence>
<dbReference type="RefSeq" id="WP_119478608.1">
    <property type="nucleotide sequence ID" value="NZ_QXML01000007.1"/>
</dbReference>
<dbReference type="InterPro" id="IPR014718">
    <property type="entry name" value="GH-type_carb-bd"/>
</dbReference>
<name>A0A418PPW8_9BACT</name>
<evidence type="ECO:0000256" key="2">
    <source>
        <dbReference type="ARBA" id="ARBA00011245"/>
    </source>
</evidence>
<proteinExistence type="predicted"/>
<keyword evidence="5" id="KW-1185">Reference proteome</keyword>
<dbReference type="Gene3D" id="2.70.98.10">
    <property type="match status" value="1"/>
</dbReference>
<dbReference type="Pfam" id="PF14486">
    <property type="entry name" value="DUF4432"/>
    <property type="match status" value="1"/>
</dbReference>
<protein>
    <submittedName>
        <fullName evidence="4">DUF4432 family protein</fullName>
    </submittedName>
</protein>
<dbReference type="CDD" id="cd09023">
    <property type="entry name" value="Aldose_epim_Ec_c4013"/>
    <property type="match status" value="1"/>
</dbReference>
<evidence type="ECO:0000256" key="1">
    <source>
        <dbReference type="ARBA" id="ARBA00001913"/>
    </source>
</evidence>
<dbReference type="GO" id="GO:0030246">
    <property type="term" value="F:carbohydrate binding"/>
    <property type="evidence" value="ECO:0007669"/>
    <property type="project" value="InterPro"/>
</dbReference>
<evidence type="ECO:0000313" key="4">
    <source>
        <dbReference type="EMBL" id="RIW14065.1"/>
    </source>
</evidence>
<sequence>MNLSDKAKWKYKLSNSHQLGGIETSVIDNGAGRGVRVAWINTGTGLRYKLVLDRGMDILDAFFNEYSLAWISHAGMTFPQPFSNQGIDWLRTFGGGLLTTCGLSNAGPPNTDGSGSRGLHGNYSNTPAELISIRQPDIFSQDLSFEIVAKVRETTTFGPSLEMTRTISGKIGSAEIRIKDQVTNRGNAPAPHMILYHINCGWPLIDDGTRIIWQGEKKPKATDANNTEFNREYEFTRCAPPMEEHSGFGEDVAFIDPKADSRNQVVCGYANDELGLALRISFSKTQMPWLINWQHWGKNEYVTALEPATHPPIGQAAARENGTLILLEPGESRTYDLLLEVLTGEEARGFTPR</sequence>
<comment type="cofactor">
    <cofactor evidence="1">
        <name>Ca(2+)</name>
        <dbReference type="ChEBI" id="CHEBI:29108"/>
    </cofactor>
</comment>
<organism evidence="4 5">
    <name type="scientific">Algoriphagus lacus</name>
    <dbReference type="NCBI Taxonomy" id="2056311"/>
    <lineage>
        <taxon>Bacteria</taxon>
        <taxon>Pseudomonadati</taxon>
        <taxon>Bacteroidota</taxon>
        <taxon>Cytophagia</taxon>
        <taxon>Cytophagales</taxon>
        <taxon>Cyclobacteriaceae</taxon>
        <taxon>Algoriphagus</taxon>
    </lineage>
</organism>
<keyword evidence="3" id="KW-0106">Calcium</keyword>
<comment type="subunit">
    <text evidence="2">Monomer.</text>
</comment>
<evidence type="ECO:0000313" key="5">
    <source>
        <dbReference type="Proteomes" id="UP000283522"/>
    </source>
</evidence>
<accession>A0A418PPW8</accession>
<dbReference type="InterPro" id="IPR027839">
    <property type="entry name" value="DUF4432"/>
</dbReference>
<comment type="caution">
    <text evidence="4">The sequence shown here is derived from an EMBL/GenBank/DDBJ whole genome shotgun (WGS) entry which is preliminary data.</text>
</comment>